<evidence type="ECO:0000313" key="1">
    <source>
        <dbReference type="EMBL" id="BDZ52686.1"/>
    </source>
</evidence>
<evidence type="ECO:0000313" key="2">
    <source>
        <dbReference type="Proteomes" id="UP001321486"/>
    </source>
</evidence>
<keyword evidence="1" id="KW-0614">Plasmid</keyword>
<dbReference type="Proteomes" id="UP001321486">
    <property type="component" value="Plasmid pNBRC108728a"/>
</dbReference>
<dbReference type="RefSeq" id="WP_286346969.1">
    <property type="nucleotide sequence ID" value="NZ_AP027733.1"/>
</dbReference>
<proteinExistence type="predicted"/>
<name>A0ABM8GW35_9MICO</name>
<geneLocation type="plasmid" evidence="1 2">
    <name>pNBRC108728a</name>
</geneLocation>
<reference evidence="2" key="1">
    <citation type="journal article" date="2019" name="Int. J. Syst. Evol. Microbiol.">
        <title>The Global Catalogue of Microorganisms (GCM) 10K type strain sequencing project: providing services to taxonomists for standard genome sequencing and annotation.</title>
        <authorList>
            <consortium name="The Broad Institute Genomics Platform"/>
            <consortium name="The Broad Institute Genome Sequencing Center for Infectious Disease"/>
            <person name="Wu L."/>
            <person name="Ma J."/>
        </authorList>
    </citation>
    <scope>NUCLEOTIDE SEQUENCE [LARGE SCALE GENOMIC DNA]</scope>
    <source>
        <strain evidence="2">NBRC 108728</strain>
    </source>
</reference>
<protein>
    <submittedName>
        <fullName evidence="1">Uncharacterized protein</fullName>
    </submittedName>
</protein>
<organism evidence="1 2">
    <name type="scientific">Frondihabitans sucicola</name>
    <dbReference type="NCBI Taxonomy" id="1268041"/>
    <lineage>
        <taxon>Bacteria</taxon>
        <taxon>Bacillati</taxon>
        <taxon>Actinomycetota</taxon>
        <taxon>Actinomycetes</taxon>
        <taxon>Micrococcales</taxon>
        <taxon>Microbacteriaceae</taxon>
        <taxon>Frondihabitans</taxon>
    </lineage>
</organism>
<accession>A0ABM8GW35</accession>
<sequence length="146" mass="15335">MRITQADVGNTFTVRAELAHETLVLPGRLLSVETFVGAPWATARRPVGTPAFIAKGWGGKHPCAVAIDPASVEALEGITFEDAIATRAGIANRAFPDGIIPLLVPASHILTPWTGESVGQSSDSRRAGLTADLMADLAFFQDARAS</sequence>
<keyword evidence="2" id="KW-1185">Reference proteome</keyword>
<dbReference type="EMBL" id="AP027733">
    <property type="protein sequence ID" value="BDZ52686.1"/>
    <property type="molecule type" value="Genomic_DNA"/>
</dbReference>
<gene>
    <name evidence="1" type="ORF">GCM10025867_49270</name>
</gene>